<dbReference type="RefSeq" id="WP_200465840.1">
    <property type="nucleotide sequence ID" value="NZ_JAENRR010000038.1"/>
</dbReference>
<keyword evidence="1" id="KW-1133">Transmembrane helix</keyword>
<evidence type="ECO:0000256" key="1">
    <source>
        <dbReference type="SAM" id="Phobius"/>
    </source>
</evidence>
<name>A0ABS1HLQ1_9BACT</name>
<keyword evidence="1" id="KW-0812">Transmembrane</keyword>
<evidence type="ECO:0000313" key="3">
    <source>
        <dbReference type="Proteomes" id="UP000605676"/>
    </source>
</evidence>
<keyword evidence="1" id="KW-0472">Membrane</keyword>
<organism evidence="2 3">
    <name type="scientific">Carboxylicivirga marina</name>
    <dbReference type="NCBI Taxonomy" id="2800988"/>
    <lineage>
        <taxon>Bacteria</taxon>
        <taxon>Pseudomonadati</taxon>
        <taxon>Bacteroidota</taxon>
        <taxon>Bacteroidia</taxon>
        <taxon>Marinilabiliales</taxon>
        <taxon>Marinilabiliaceae</taxon>
        <taxon>Carboxylicivirga</taxon>
    </lineage>
</organism>
<comment type="caution">
    <text evidence="2">The sequence shown here is derived from an EMBL/GenBank/DDBJ whole genome shotgun (WGS) entry which is preliminary data.</text>
</comment>
<keyword evidence="3" id="KW-1185">Reference proteome</keyword>
<evidence type="ECO:0000313" key="2">
    <source>
        <dbReference type="EMBL" id="MBK3518613.1"/>
    </source>
</evidence>
<feature type="transmembrane region" description="Helical" evidence="1">
    <location>
        <begin position="43"/>
        <end position="65"/>
    </location>
</feature>
<dbReference type="Proteomes" id="UP000605676">
    <property type="component" value="Unassembled WGS sequence"/>
</dbReference>
<protein>
    <submittedName>
        <fullName evidence="2">Uncharacterized protein</fullName>
    </submittedName>
</protein>
<proteinExistence type="predicted"/>
<sequence length="181" mass="21272">MEADNYKKIIEQLRQQKPQLENGQKLKHEVMNRIRTQKSVSNIAYLIRVAASILILLSLGAYAWMEIYTWENRLAIEQRVSPNELQNNVDWQCRQTVNEIVASLFETNALVRQNDGVLINKSNMKLLEVENAELFARVSDMLERIKLISPNDFQTYQSGEDIHLNAWQLRREYGFCEWITK</sequence>
<dbReference type="EMBL" id="JAENRR010000038">
    <property type="protein sequence ID" value="MBK3518613.1"/>
    <property type="molecule type" value="Genomic_DNA"/>
</dbReference>
<gene>
    <name evidence="2" type="ORF">JIV24_14805</name>
</gene>
<reference evidence="2 3" key="1">
    <citation type="submission" date="2021-01" db="EMBL/GenBank/DDBJ databases">
        <title>Carboxyliciviraga sp.nov., isolated from coastal sediments.</title>
        <authorList>
            <person name="Lu D."/>
            <person name="Zhang T."/>
        </authorList>
    </citation>
    <scope>NUCLEOTIDE SEQUENCE [LARGE SCALE GENOMIC DNA]</scope>
    <source>
        <strain evidence="2 3">N1Y132</strain>
    </source>
</reference>
<accession>A0ABS1HLQ1</accession>